<evidence type="ECO:0000256" key="1">
    <source>
        <dbReference type="SAM" id="MobiDB-lite"/>
    </source>
</evidence>
<evidence type="ECO:0000313" key="4">
    <source>
        <dbReference type="Proteomes" id="UP000653343"/>
    </source>
</evidence>
<feature type="region of interest" description="Disordered" evidence="1">
    <location>
        <begin position="1"/>
        <end position="60"/>
    </location>
</feature>
<proteinExistence type="predicted"/>
<dbReference type="EMBL" id="BMYU01000011">
    <property type="protein sequence ID" value="GGX52118.1"/>
    <property type="molecule type" value="Genomic_DNA"/>
</dbReference>
<sequence>MSKVKTLAQETTQVRGKRQSARSGACREDGLTGRREAPGQERAGVKKYPPTVNTGERSKLDAHSNMLRVEKYEQDSDLISNYQSPASAPIQLCMRDGKIVMQMIRIPAQSECCTIDTVRITMNEKTVFNKVGGSMISDDDIARGFSKCIEEIFGFGITRQYEKGRDFFSFAWELGDNYGHFAMGGIRQRDSVLIAINGQGCLAAKPGWELRLYQFITSSDCISPRITRVDLAHDDFEGAQFSVHDFDRVWETGGFDRFGNRPEPHNYGPWKNNDPQGKGLTFYAGTKSSSQLFRGYEKGKQLGSPFSPWVRAEVQFSNRDKIIPFEILIDPSSYFVAAYPILQQYSPQKTGKRTTTTKKMAEAGVEHFTKYTKLGYGKFIRIARQLYGDSAFLDMVQSDTDDWPSRLRIPNYEFSPTPIHKQQMPESCVPFAVTASDYGYPDDTSSMYSHYIPQ</sequence>
<comment type="caution">
    <text evidence="3">The sequence shown here is derived from an EMBL/GenBank/DDBJ whole genome shotgun (WGS) entry which is preliminary data.</text>
</comment>
<accession>A0ABQ2Y3L9</accession>
<dbReference type="Proteomes" id="UP000653343">
    <property type="component" value="Unassembled WGS sequence"/>
</dbReference>
<gene>
    <name evidence="3" type="ORF">GCM10010946_33430</name>
</gene>
<protein>
    <recommendedName>
        <fullName evidence="2">Replication initiation protein-like C-terminal domain-containing protein</fullName>
    </recommendedName>
</protein>
<evidence type="ECO:0000313" key="3">
    <source>
        <dbReference type="EMBL" id="GGX52118.1"/>
    </source>
</evidence>
<reference evidence="4" key="1">
    <citation type="journal article" date="2019" name="Int. J. Syst. Evol. Microbiol.">
        <title>The Global Catalogue of Microorganisms (GCM) 10K type strain sequencing project: providing services to taxonomists for standard genome sequencing and annotation.</title>
        <authorList>
            <consortium name="The Broad Institute Genomics Platform"/>
            <consortium name="The Broad Institute Genome Sequencing Center for Infectious Disease"/>
            <person name="Wu L."/>
            <person name="Ma J."/>
        </authorList>
    </citation>
    <scope>NUCLEOTIDE SEQUENCE [LARGE SCALE GENOMIC DNA]</scope>
    <source>
        <strain evidence="4">KCTC 23917</strain>
    </source>
</reference>
<dbReference type="RefSeq" id="WP_189358571.1">
    <property type="nucleotide sequence ID" value="NZ_BMYU01000011.1"/>
</dbReference>
<dbReference type="Pfam" id="PF02486">
    <property type="entry name" value="Rep_trans"/>
    <property type="match status" value="1"/>
</dbReference>
<feature type="domain" description="Replication initiation protein-like C-terminal" evidence="2">
    <location>
        <begin position="225"/>
        <end position="382"/>
    </location>
</feature>
<feature type="compositionally biased region" description="Basic and acidic residues" evidence="1">
    <location>
        <begin position="25"/>
        <end position="39"/>
    </location>
</feature>
<dbReference type="InterPro" id="IPR003491">
    <property type="entry name" value="REP-like_C"/>
</dbReference>
<name>A0ABQ2Y3L9_9BURK</name>
<evidence type="ECO:0000259" key="2">
    <source>
        <dbReference type="Pfam" id="PF02486"/>
    </source>
</evidence>
<organism evidence="3 4">
    <name type="scientific">Undibacterium squillarum</name>
    <dbReference type="NCBI Taxonomy" id="1131567"/>
    <lineage>
        <taxon>Bacteria</taxon>
        <taxon>Pseudomonadati</taxon>
        <taxon>Pseudomonadota</taxon>
        <taxon>Betaproteobacteria</taxon>
        <taxon>Burkholderiales</taxon>
        <taxon>Oxalobacteraceae</taxon>
        <taxon>Undibacterium</taxon>
    </lineage>
</organism>
<keyword evidence="4" id="KW-1185">Reference proteome</keyword>